<dbReference type="FunFam" id="3.40.50.720:FF:000084">
    <property type="entry name" value="Short-chain dehydrogenase reductase"/>
    <property type="match status" value="1"/>
</dbReference>
<protein>
    <submittedName>
        <fullName evidence="3">3-oxoacyl-ACP reductase</fullName>
    </submittedName>
</protein>
<comment type="similarity">
    <text evidence="1">Belongs to the short-chain dehydrogenases/reductases (SDR) family.</text>
</comment>
<dbReference type="GO" id="GO:0048038">
    <property type="term" value="F:quinone binding"/>
    <property type="evidence" value="ECO:0007669"/>
    <property type="project" value="TreeGrafter"/>
</dbReference>
<dbReference type="Pfam" id="PF13561">
    <property type="entry name" value="adh_short_C2"/>
    <property type="match status" value="1"/>
</dbReference>
<dbReference type="NCBIfam" id="NF009468">
    <property type="entry name" value="PRK12826.1-4"/>
    <property type="match status" value="1"/>
</dbReference>
<dbReference type="EMBL" id="NRQY01000001">
    <property type="protein sequence ID" value="RUT65215.1"/>
    <property type="molecule type" value="Genomic_DNA"/>
</dbReference>
<evidence type="ECO:0000256" key="2">
    <source>
        <dbReference type="ARBA" id="ARBA00023002"/>
    </source>
</evidence>
<dbReference type="CDD" id="cd05233">
    <property type="entry name" value="SDR_c"/>
    <property type="match status" value="1"/>
</dbReference>
<dbReference type="GO" id="GO:0016616">
    <property type="term" value="F:oxidoreductase activity, acting on the CH-OH group of donors, NAD or NADP as acceptor"/>
    <property type="evidence" value="ECO:0007669"/>
    <property type="project" value="TreeGrafter"/>
</dbReference>
<dbReference type="NCBIfam" id="NF004202">
    <property type="entry name" value="PRK05653.2-2"/>
    <property type="match status" value="1"/>
</dbReference>
<dbReference type="InterPro" id="IPR036291">
    <property type="entry name" value="NAD(P)-bd_dom_sf"/>
</dbReference>
<comment type="caution">
    <text evidence="3">The sequence shown here is derived from an EMBL/GenBank/DDBJ whole genome shotgun (WGS) entry which is preliminary data.</text>
</comment>
<evidence type="ECO:0000313" key="3">
    <source>
        <dbReference type="EMBL" id="RUT65215.1"/>
    </source>
</evidence>
<dbReference type="SUPFAM" id="SSF51735">
    <property type="entry name" value="NAD(P)-binding Rossmann-fold domains"/>
    <property type="match status" value="1"/>
</dbReference>
<sequence>MFDLTGKIAVVSGGAKGIGRGIVTALKKDGATIVIADIDEKTGHATAAELGTDFIALDVTSQSQCRAVVSEVREKYGRLDILCSNTGIFPQCTIKSMTEQAWDTMQKVNVKGMFFLVQAALGVMEEQKYGRIVITSSITGPVTGFPGWSHYGASKAAQLGFMRSAALEYARLGITINAVQPGNILTEGLKAQGETYLEQMRATIPAHTLGEPEDIGYAAAFLASDEAKYITGQTIIIDGGQILPESPEALL</sequence>
<dbReference type="OrthoDB" id="9787298at2"/>
<dbReference type="PANTHER" id="PTHR42760">
    <property type="entry name" value="SHORT-CHAIN DEHYDROGENASES/REDUCTASES FAMILY MEMBER"/>
    <property type="match status" value="1"/>
</dbReference>
<gene>
    <name evidence="3" type="ORF">CKG00_01455</name>
</gene>
<evidence type="ECO:0000256" key="1">
    <source>
        <dbReference type="ARBA" id="ARBA00006484"/>
    </source>
</evidence>
<dbReference type="InterPro" id="IPR002347">
    <property type="entry name" value="SDR_fam"/>
</dbReference>
<dbReference type="PRINTS" id="PR00080">
    <property type="entry name" value="SDRFAMILY"/>
</dbReference>
<dbReference type="Gene3D" id="3.40.50.720">
    <property type="entry name" value="NAD(P)-binding Rossmann-like Domain"/>
    <property type="match status" value="1"/>
</dbReference>
<dbReference type="PRINTS" id="PR00081">
    <property type="entry name" value="GDHRDH"/>
</dbReference>
<proteinExistence type="inferred from homology"/>
<dbReference type="AlphaFoldDB" id="A0A433ZSW4"/>
<keyword evidence="2" id="KW-0560">Oxidoreductase</keyword>
<dbReference type="Proteomes" id="UP000286908">
    <property type="component" value="Unassembled WGS sequence"/>
</dbReference>
<accession>A0A433ZSW4</accession>
<reference evidence="3 4" key="1">
    <citation type="submission" date="2017-08" db="EMBL/GenBank/DDBJ databases">
        <title>Draft genome sequence of pheromone producing symbiont Morganella morganii, of the female New Zealand grass grub Costelytra giveni.</title>
        <authorList>
            <person name="Laugraud A."/>
            <person name="Young S.D."/>
            <person name="Hurst M.H."/>
        </authorList>
    </citation>
    <scope>NUCLEOTIDE SEQUENCE [LARGE SCALE GENOMIC DNA]</scope>
    <source>
        <strain evidence="3 4">MMsCG</strain>
    </source>
</reference>
<organism evidence="3 4">
    <name type="scientific">Morganella morganii</name>
    <name type="common">Proteus morganii</name>
    <dbReference type="NCBI Taxonomy" id="582"/>
    <lineage>
        <taxon>Bacteria</taxon>
        <taxon>Pseudomonadati</taxon>
        <taxon>Pseudomonadota</taxon>
        <taxon>Gammaproteobacteria</taxon>
        <taxon>Enterobacterales</taxon>
        <taxon>Morganellaceae</taxon>
        <taxon>Morganella</taxon>
    </lineage>
</organism>
<evidence type="ECO:0000313" key="4">
    <source>
        <dbReference type="Proteomes" id="UP000286908"/>
    </source>
</evidence>
<name>A0A433ZSW4_MORMO</name>
<dbReference type="GO" id="GO:0006633">
    <property type="term" value="P:fatty acid biosynthetic process"/>
    <property type="evidence" value="ECO:0007669"/>
    <property type="project" value="TreeGrafter"/>
</dbReference>
<dbReference type="PANTHER" id="PTHR42760:SF133">
    <property type="entry name" value="3-OXOACYL-[ACYL-CARRIER-PROTEIN] REDUCTASE"/>
    <property type="match status" value="1"/>
</dbReference>